<evidence type="ECO:0000313" key="2">
    <source>
        <dbReference type="EMBL" id="GII80970.1"/>
    </source>
</evidence>
<dbReference type="EMBL" id="BOOU01000085">
    <property type="protein sequence ID" value="GII80970.1"/>
    <property type="molecule type" value="Genomic_DNA"/>
</dbReference>
<dbReference type="AlphaFoldDB" id="A0A919V830"/>
<proteinExistence type="predicted"/>
<organism evidence="2 3">
    <name type="scientific">Sphaerisporangium rufum</name>
    <dbReference type="NCBI Taxonomy" id="1381558"/>
    <lineage>
        <taxon>Bacteria</taxon>
        <taxon>Bacillati</taxon>
        <taxon>Actinomycetota</taxon>
        <taxon>Actinomycetes</taxon>
        <taxon>Streptosporangiales</taxon>
        <taxon>Streptosporangiaceae</taxon>
        <taxon>Sphaerisporangium</taxon>
    </lineage>
</organism>
<sequence length="307" mass="32543">MLGPLRGVLRTAAGLAVILSLTLPVPADAAGAGGGAPAAASRPGPPPVLDLPVSAQGFAVPGPNPRPSGPVTFRVSTTEAECMLLALFRVKPGATFEEMKKAFDDVESKDPAIYLQGLRDQYRTTTFAGGAQVYPGRPVTLTVSLEPGTYYMVAASSTGGVGVQTLEVSAERGTAVLPRYDAVIRFVQAGDRARLVLPRRLPAGGTFLIRNDSALPQEAIFAPTVPGTTYRTVQNYFDALRAGATLPPNPLHQNAAGLLAIDPGRFAVFHADFTPWRYSLLSFLAEPEHGEQQAYLGLHREFDFTAD</sequence>
<dbReference type="RefSeq" id="WP_203992504.1">
    <property type="nucleotide sequence ID" value="NZ_BOOU01000085.1"/>
</dbReference>
<protein>
    <submittedName>
        <fullName evidence="2">Uncharacterized protein</fullName>
    </submittedName>
</protein>
<feature type="signal peptide" evidence="1">
    <location>
        <begin position="1"/>
        <end position="29"/>
    </location>
</feature>
<evidence type="ECO:0000313" key="3">
    <source>
        <dbReference type="Proteomes" id="UP000655287"/>
    </source>
</evidence>
<gene>
    <name evidence="2" type="ORF">Sru01_59520</name>
</gene>
<accession>A0A919V830</accession>
<name>A0A919V830_9ACTN</name>
<keyword evidence="1" id="KW-0732">Signal</keyword>
<keyword evidence="3" id="KW-1185">Reference proteome</keyword>
<evidence type="ECO:0000256" key="1">
    <source>
        <dbReference type="SAM" id="SignalP"/>
    </source>
</evidence>
<dbReference type="Proteomes" id="UP000655287">
    <property type="component" value="Unassembled WGS sequence"/>
</dbReference>
<reference evidence="2" key="1">
    <citation type="submission" date="2021-01" db="EMBL/GenBank/DDBJ databases">
        <title>Whole genome shotgun sequence of Sphaerisporangium rufum NBRC 109079.</title>
        <authorList>
            <person name="Komaki H."/>
            <person name="Tamura T."/>
        </authorList>
    </citation>
    <scope>NUCLEOTIDE SEQUENCE</scope>
    <source>
        <strain evidence="2">NBRC 109079</strain>
    </source>
</reference>
<feature type="chain" id="PRO_5036742728" evidence="1">
    <location>
        <begin position="30"/>
        <end position="307"/>
    </location>
</feature>
<comment type="caution">
    <text evidence="2">The sequence shown here is derived from an EMBL/GenBank/DDBJ whole genome shotgun (WGS) entry which is preliminary data.</text>
</comment>